<dbReference type="Gene3D" id="3.40.50.720">
    <property type="entry name" value="NAD(P)-binding Rossmann-like Domain"/>
    <property type="match status" value="1"/>
</dbReference>
<accession>T1CHH0</accession>
<feature type="non-terminal residue" evidence="5">
    <location>
        <position position="1"/>
    </location>
</feature>
<comment type="caution">
    <text evidence="5">The sequence shown here is derived from an EMBL/GenBank/DDBJ whole genome shotgun (WGS) entry which is preliminary data.</text>
</comment>
<sequence>SLVAMDHEVDVLDNFQTGRRENLSLSGKVRNLYFQDVSDPLSRAPDYDRIYHLACPASPVHYQSDPVHTFKTAVFWNISHA</sequence>
<dbReference type="InterPro" id="IPR036291">
    <property type="entry name" value="NAD(P)-bd_dom_sf"/>
</dbReference>
<dbReference type="PANTHER" id="PTHR43078">
    <property type="entry name" value="UDP-GLUCURONIC ACID DECARBOXYLASE-RELATED"/>
    <property type="match status" value="1"/>
</dbReference>
<dbReference type="EMBL" id="AUZX01006019">
    <property type="protein sequence ID" value="EQD65774.1"/>
    <property type="molecule type" value="Genomic_DNA"/>
</dbReference>
<dbReference type="GO" id="GO:0048040">
    <property type="term" value="F:UDP-glucuronate decarboxylase activity"/>
    <property type="evidence" value="ECO:0007669"/>
    <property type="project" value="TreeGrafter"/>
</dbReference>
<gene>
    <name evidence="5" type="ORF">B1A_08421</name>
</gene>
<evidence type="ECO:0000313" key="5">
    <source>
        <dbReference type="EMBL" id="EQD65774.1"/>
    </source>
</evidence>
<evidence type="ECO:0000256" key="2">
    <source>
        <dbReference type="ARBA" id="ARBA00022793"/>
    </source>
</evidence>
<proteinExistence type="predicted"/>
<evidence type="ECO:0000256" key="1">
    <source>
        <dbReference type="ARBA" id="ARBA00001911"/>
    </source>
</evidence>
<reference evidence="5" key="2">
    <citation type="journal article" date="2014" name="ISME J.">
        <title>Microbial stratification in low pH oxic and suboxic macroscopic growths along an acid mine drainage.</title>
        <authorList>
            <person name="Mendez-Garcia C."/>
            <person name="Mesa V."/>
            <person name="Sprenger R.R."/>
            <person name="Richter M."/>
            <person name="Diez M.S."/>
            <person name="Solano J."/>
            <person name="Bargiela R."/>
            <person name="Golyshina O.V."/>
            <person name="Manteca A."/>
            <person name="Ramos J.L."/>
            <person name="Gallego J.R."/>
            <person name="Llorente I."/>
            <person name="Martins Dos Santos V.A."/>
            <person name="Jensen O.N."/>
            <person name="Pelaez A.I."/>
            <person name="Sanchez J."/>
            <person name="Ferrer M."/>
        </authorList>
    </citation>
    <scope>NUCLEOTIDE SEQUENCE</scope>
</reference>
<evidence type="ECO:0000256" key="3">
    <source>
        <dbReference type="ARBA" id="ARBA00023027"/>
    </source>
</evidence>
<dbReference type="SUPFAM" id="SSF51735">
    <property type="entry name" value="NAD(P)-binding Rossmann-fold domains"/>
    <property type="match status" value="1"/>
</dbReference>
<keyword evidence="2" id="KW-0210">Decarboxylase</keyword>
<organism evidence="5">
    <name type="scientific">mine drainage metagenome</name>
    <dbReference type="NCBI Taxonomy" id="410659"/>
    <lineage>
        <taxon>unclassified sequences</taxon>
        <taxon>metagenomes</taxon>
        <taxon>ecological metagenomes</taxon>
    </lineage>
</organism>
<evidence type="ECO:0000256" key="4">
    <source>
        <dbReference type="ARBA" id="ARBA00023239"/>
    </source>
</evidence>
<dbReference type="AlphaFoldDB" id="T1CHH0"/>
<dbReference type="GO" id="GO:0005737">
    <property type="term" value="C:cytoplasm"/>
    <property type="evidence" value="ECO:0007669"/>
    <property type="project" value="TreeGrafter"/>
</dbReference>
<reference evidence="5" key="1">
    <citation type="submission" date="2013-08" db="EMBL/GenBank/DDBJ databases">
        <authorList>
            <person name="Mendez C."/>
            <person name="Richter M."/>
            <person name="Ferrer M."/>
            <person name="Sanchez J."/>
        </authorList>
    </citation>
    <scope>NUCLEOTIDE SEQUENCE</scope>
</reference>
<comment type="cofactor">
    <cofactor evidence="1">
        <name>NAD(+)</name>
        <dbReference type="ChEBI" id="CHEBI:57540"/>
    </cofactor>
</comment>
<dbReference type="PANTHER" id="PTHR43078:SF6">
    <property type="entry name" value="UDP-GLUCURONIC ACID DECARBOXYLASE 1"/>
    <property type="match status" value="1"/>
</dbReference>
<protein>
    <submittedName>
        <fullName evidence="5">NAD-dependent epimerase/dehydratase family protein</fullName>
    </submittedName>
</protein>
<dbReference type="GO" id="GO:0070403">
    <property type="term" value="F:NAD+ binding"/>
    <property type="evidence" value="ECO:0007669"/>
    <property type="project" value="InterPro"/>
</dbReference>
<dbReference type="GO" id="GO:0042732">
    <property type="term" value="P:D-xylose metabolic process"/>
    <property type="evidence" value="ECO:0007669"/>
    <property type="project" value="InterPro"/>
</dbReference>
<keyword evidence="3" id="KW-0520">NAD</keyword>
<name>T1CHH0_9ZZZZ</name>
<keyword evidence="4" id="KW-0456">Lyase</keyword>
<dbReference type="InterPro" id="IPR044516">
    <property type="entry name" value="UXS-like"/>
</dbReference>